<name>A0AAD8NKR1_TARER</name>
<feature type="compositionally biased region" description="Polar residues" evidence="1">
    <location>
        <begin position="34"/>
        <end position="43"/>
    </location>
</feature>
<evidence type="ECO:0000256" key="1">
    <source>
        <dbReference type="SAM" id="MobiDB-lite"/>
    </source>
</evidence>
<reference evidence="2" key="1">
    <citation type="journal article" date="2023" name="bioRxiv">
        <title>Improved chromosome-level genome assembly for marigold (Tagetes erecta).</title>
        <authorList>
            <person name="Jiang F."/>
            <person name="Yuan L."/>
            <person name="Wang S."/>
            <person name="Wang H."/>
            <person name="Xu D."/>
            <person name="Wang A."/>
            <person name="Fan W."/>
        </authorList>
    </citation>
    <scope>NUCLEOTIDE SEQUENCE</scope>
    <source>
        <strain evidence="2">WSJ</strain>
        <tissue evidence="2">Leaf</tissue>
    </source>
</reference>
<dbReference type="AlphaFoldDB" id="A0AAD8NKR1"/>
<dbReference type="Proteomes" id="UP001229421">
    <property type="component" value="Unassembled WGS sequence"/>
</dbReference>
<keyword evidence="3" id="KW-1185">Reference proteome</keyword>
<gene>
    <name evidence="2" type="ORF">QVD17_28779</name>
</gene>
<comment type="caution">
    <text evidence="2">The sequence shown here is derived from an EMBL/GenBank/DDBJ whole genome shotgun (WGS) entry which is preliminary data.</text>
</comment>
<sequence length="171" mass="19309">MYVMLICKTTTKVGHYKMRPSQIKSAASSASSSNQQPTSTKSKIQFGKYQRRTSQFKHAASSGQISVSSASSSNQPPTGTFYVNISNPDIYWFKQPIQSRLHLTKDFLNFSGLKVGDTVKLRFESDAPFFHQSWRYCQKWMVYKGCANSLASFSPYAWIDFGCQNSNNLVP</sequence>
<organism evidence="2 3">
    <name type="scientific">Tagetes erecta</name>
    <name type="common">African marigold</name>
    <dbReference type="NCBI Taxonomy" id="13708"/>
    <lineage>
        <taxon>Eukaryota</taxon>
        <taxon>Viridiplantae</taxon>
        <taxon>Streptophyta</taxon>
        <taxon>Embryophyta</taxon>
        <taxon>Tracheophyta</taxon>
        <taxon>Spermatophyta</taxon>
        <taxon>Magnoliopsida</taxon>
        <taxon>eudicotyledons</taxon>
        <taxon>Gunneridae</taxon>
        <taxon>Pentapetalae</taxon>
        <taxon>asterids</taxon>
        <taxon>campanulids</taxon>
        <taxon>Asterales</taxon>
        <taxon>Asteraceae</taxon>
        <taxon>Asteroideae</taxon>
        <taxon>Heliantheae alliance</taxon>
        <taxon>Tageteae</taxon>
        <taxon>Tagetes</taxon>
    </lineage>
</organism>
<dbReference type="EMBL" id="JAUHHV010000007">
    <property type="protein sequence ID" value="KAK1419580.1"/>
    <property type="molecule type" value="Genomic_DNA"/>
</dbReference>
<evidence type="ECO:0000313" key="3">
    <source>
        <dbReference type="Proteomes" id="UP001229421"/>
    </source>
</evidence>
<accession>A0AAD8NKR1</accession>
<evidence type="ECO:0000313" key="2">
    <source>
        <dbReference type="EMBL" id="KAK1419580.1"/>
    </source>
</evidence>
<feature type="region of interest" description="Disordered" evidence="1">
    <location>
        <begin position="24"/>
        <end position="44"/>
    </location>
</feature>
<proteinExistence type="predicted"/>
<protein>
    <submittedName>
        <fullName evidence="2">Uncharacterized protein</fullName>
    </submittedName>
</protein>